<dbReference type="PROSITE" id="PS50893">
    <property type="entry name" value="ABC_TRANSPORTER_2"/>
    <property type="match status" value="1"/>
</dbReference>
<feature type="domain" description="ABC transporter" evidence="9">
    <location>
        <begin position="7"/>
        <end position="247"/>
    </location>
</feature>
<accession>A0A1G7N169</accession>
<dbReference type="CDD" id="cd03262">
    <property type="entry name" value="ABC_HisP_GlnQ"/>
    <property type="match status" value="1"/>
</dbReference>
<evidence type="ECO:0000313" key="11">
    <source>
        <dbReference type="Proteomes" id="UP000182284"/>
    </source>
</evidence>
<reference evidence="10 11" key="1">
    <citation type="submission" date="2016-10" db="EMBL/GenBank/DDBJ databases">
        <authorList>
            <person name="de Groot N.N."/>
        </authorList>
    </citation>
    <scope>NUCLEOTIDE SEQUENCE [LARGE SCALE GENOMIC DNA]</scope>
    <source>
        <strain evidence="10 11">DSM 27375</strain>
    </source>
</reference>
<keyword evidence="8" id="KW-0472">Membrane</keyword>
<evidence type="ECO:0000256" key="5">
    <source>
        <dbReference type="ARBA" id="ARBA00022741"/>
    </source>
</evidence>
<evidence type="ECO:0000313" key="10">
    <source>
        <dbReference type="EMBL" id="SDF67070.1"/>
    </source>
</evidence>
<dbReference type="AlphaFoldDB" id="A0A1G7N169"/>
<keyword evidence="7" id="KW-0029">Amino-acid transport</keyword>
<dbReference type="GO" id="GO:0015424">
    <property type="term" value="F:ABC-type amino acid transporter activity"/>
    <property type="evidence" value="ECO:0007669"/>
    <property type="project" value="InterPro"/>
</dbReference>
<dbReference type="InterPro" id="IPR050086">
    <property type="entry name" value="MetN_ABC_transporter-like"/>
</dbReference>
<evidence type="ECO:0000259" key="9">
    <source>
        <dbReference type="PROSITE" id="PS50893"/>
    </source>
</evidence>
<keyword evidence="5" id="KW-0547">Nucleotide-binding</keyword>
<evidence type="ECO:0000256" key="1">
    <source>
        <dbReference type="ARBA" id="ARBA00004202"/>
    </source>
</evidence>
<proteinExistence type="inferred from homology"/>
<keyword evidence="3" id="KW-0813">Transport</keyword>
<evidence type="ECO:0000256" key="3">
    <source>
        <dbReference type="ARBA" id="ARBA00022448"/>
    </source>
</evidence>
<evidence type="ECO:0000256" key="6">
    <source>
        <dbReference type="ARBA" id="ARBA00022840"/>
    </source>
</evidence>
<dbReference type="OrthoDB" id="9802264at2"/>
<dbReference type="PIRSF" id="PIRSF039085">
    <property type="entry name" value="ABC_ATPase_HisP"/>
    <property type="match status" value="1"/>
</dbReference>
<dbReference type="RefSeq" id="WP_009570047.1">
    <property type="nucleotide sequence ID" value="NZ_FNBL01000006.1"/>
</dbReference>
<comment type="subcellular location">
    <subcellularLocation>
        <location evidence="1">Cell membrane</location>
        <topology evidence="1">Peripheral membrane protein</topology>
    </subcellularLocation>
</comment>
<organism evidence="10 11">
    <name type="scientific">Celeribacter baekdonensis</name>
    <dbReference type="NCBI Taxonomy" id="875171"/>
    <lineage>
        <taxon>Bacteria</taxon>
        <taxon>Pseudomonadati</taxon>
        <taxon>Pseudomonadota</taxon>
        <taxon>Alphaproteobacteria</taxon>
        <taxon>Rhodobacterales</taxon>
        <taxon>Roseobacteraceae</taxon>
        <taxon>Celeribacter</taxon>
    </lineage>
</organism>
<dbReference type="GO" id="GO:0016887">
    <property type="term" value="F:ATP hydrolysis activity"/>
    <property type="evidence" value="ECO:0007669"/>
    <property type="project" value="InterPro"/>
</dbReference>
<dbReference type="Gene3D" id="3.40.50.300">
    <property type="entry name" value="P-loop containing nucleotide triphosphate hydrolases"/>
    <property type="match status" value="1"/>
</dbReference>
<comment type="similarity">
    <text evidence="2">Belongs to the ABC transporter superfamily.</text>
</comment>
<dbReference type="PANTHER" id="PTHR43166:SF9">
    <property type="entry name" value="GLUTAMATE_ASPARTATE IMPORT ATP-BINDING PROTEIN GLTL"/>
    <property type="match status" value="1"/>
</dbReference>
<name>A0A1G7N169_9RHOB</name>
<dbReference type="EMBL" id="FNBL01000006">
    <property type="protein sequence ID" value="SDF67070.1"/>
    <property type="molecule type" value="Genomic_DNA"/>
</dbReference>
<dbReference type="InterPro" id="IPR017871">
    <property type="entry name" value="ABC_transporter-like_CS"/>
</dbReference>
<evidence type="ECO:0000256" key="2">
    <source>
        <dbReference type="ARBA" id="ARBA00005417"/>
    </source>
</evidence>
<dbReference type="GO" id="GO:0005524">
    <property type="term" value="F:ATP binding"/>
    <property type="evidence" value="ECO:0007669"/>
    <property type="project" value="UniProtKB-KW"/>
</dbReference>
<dbReference type="InterPro" id="IPR003439">
    <property type="entry name" value="ABC_transporter-like_ATP-bd"/>
</dbReference>
<protein>
    <submittedName>
        <fullName evidence="10">Polar amino acid transport system ATP-binding protein</fullName>
    </submittedName>
</protein>
<dbReference type="InterPro" id="IPR027417">
    <property type="entry name" value="P-loop_NTPase"/>
</dbReference>
<dbReference type="PANTHER" id="PTHR43166">
    <property type="entry name" value="AMINO ACID IMPORT ATP-BINDING PROTEIN"/>
    <property type="match status" value="1"/>
</dbReference>
<dbReference type="Pfam" id="PF00005">
    <property type="entry name" value="ABC_tran"/>
    <property type="match status" value="1"/>
</dbReference>
<sequence>MTTPSILSVRALTKSYGELEVLKGIDLDITPGEVIAIIGPSGSGKSTFIRCLNMMEVPTSGSFKFRGSHVLPEFKDKAGTLGAGTLRRKVGMCFQHFNLFPHLTVLDNVTKGPRVVLKESQVEAEAHARALLAKVGLADKENYYPSKLSGGQKQRVAIARSLAMRPDVMLFDEVTSALDPELVSEVLQVVRDLAEGGMTMVLVTHEMAFAADVADRVIFIDNGVIAEQGPPQEVMHSPQSERLQQFLQRFHA</sequence>
<gene>
    <name evidence="10" type="ORF">SAMN04488117_106100</name>
</gene>
<dbReference type="PROSITE" id="PS00211">
    <property type="entry name" value="ABC_TRANSPORTER_1"/>
    <property type="match status" value="1"/>
</dbReference>
<keyword evidence="6 10" id="KW-0067">ATP-binding</keyword>
<dbReference type="FunFam" id="3.40.50.300:FF:000020">
    <property type="entry name" value="Amino acid ABC transporter ATP-binding component"/>
    <property type="match status" value="1"/>
</dbReference>
<evidence type="ECO:0000256" key="8">
    <source>
        <dbReference type="ARBA" id="ARBA00023136"/>
    </source>
</evidence>
<evidence type="ECO:0000256" key="7">
    <source>
        <dbReference type="ARBA" id="ARBA00022970"/>
    </source>
</evidence>
<dbReference type="SMART" id="SM00382">
    <property type="entry name" value="AAA"/>
    <property type="match status" value="1"/>
</dbReference>
<evidence type="ECO:0000256" key="4">
    <source>
        <dbReference type="ARBA" id="ARBA00022475"/>
    </source>
</evidence>
<dbReference type="GO" id="GO:0005886">
    <property type="term" value="C:plasma membrane"/>
    <property type="evidence" value="ECO:0007669"/>
    <property type="project" value="UniProtKB-SubCell"/>
</dbReference>
<dbReference type="SUPFAM" id="SSF52540">
    <property type="entry name" value="P-loop containing nucleoside triphosphate hydrolases"/>
    <property type="match status" value="1"/>
</dbReference>
<dbReference type="InterPro" id="IPR003593">
    <property type="entry name" value="AAA+_ATPase"/>
</dbReference>
<dbReference type="InterPro" id="IPR030679">
    <property type="entry name" value="ABC_ATPase_HisP-typ"/>
</dbReference>
<dbReference type="Proteomes" id="UP000182284">
    <property type="component" value="Unassembled WGS sequence"/>
</dbReference>
<keyword evidence="4" id="KW-1003">Cell membrane</keyword>